<reference evidence="2" key="1">
    <citation type="journal article" date="2014" name="Int. J. Syst. Evol. Microbiol.">
        <title>Complete genome sequence of Corynebacterium casei LMG S-19264T (=DSM 44701T), isolated from a smear-ripened cheese.</title>
        <authorList>
            <consortium name="US DOE Joint Genome Institute (JGI-PGF)"/>
            <person name="Walter F."/>
            <person name="Albersmeier A."/>
            <person name="Kalinowski J."/>
            <person name="Ruckert C."/>
        </authorList>
    </citation>
    <scope>NUCLEOTIDE SEQUENCE</scope>
    <source>
        <strain evidence="2">CGMCC 1.14988</strain>
    </source>
</reference>
<dbReference type="RefSeq" id="WP_130649527.1">
    <property type="nucleotide sequence ID" value="NZ_BMHA01000004.1"/>
</dbReference>
<dbReference type="Pfam" id="PF01323">
    <property type="entry name" value="DSBA"/>
    <property type="match status" value="1"/>
</dbReference>
<dbReference type="InterPro" id="IPR001853">
    <property type="entry name" value="DSBA-like_thioredoxin_dom"/>
</dbReference>
<accession>A0A8J3A711</accession>
<sequence length="187" mass="20039">MALLTLYFDYPSAASVVAVLRLQRLADDGLPVVFEGFDTLGLDTSLPVTLDQYEDLERNGARAAELGMPLRRPSRRPPTIGAHLVGALATETGLGASWRTTCLRAYWTEDADLSEAEVLSALGERAGLDPDACRTALEDRRARLRLRQRMVALRGRGIGGVPVLEVAGGTLLSPDVPDADLRALAGS</sequence>
<reference evidence="2" key="2">
    <citation type="submission" date="2020-09" db="EMBL/GenBank/DDBJ databases">
        <authorList>
            <person name="Sun Q."/>
            <person name="Zhou Y."/>
        </authorList>
    </citation>
    <scope>NUCLEOTIDE SEQUENCE</scope>
    <source>
        <strain evidence="2">CGMCC 1.14988</strain>
    </source>
</reference>
<dbReference type="GO" id="GO:0016491">
    <property type="term" value="F:oxidoreductase activity"/>
    <property type="evidence" value="ECO:0007669"/>
    <property type="project" value="InterPro"/>
</dbReference>
<dbReference type="InterPro" id="IPR036249">
    <property type="entry name" value="Thioredoxin-like_sf"/>
</dbReference>
<organism evidence="2 3">
    <name type="scientific">Egicoccus halophilus</name>
    <dbReference type="NCBI Taxonomy" id="1670830"/>
    <lineage>
        <taxon>Bacteria</taxon>
        <taxon>Bacillati</taxon>
        <taxon>Actinomycetota</taxon>
        <taxon>Nitriliruptoria</taxon>
        <taxon>Egicoccales</taxon>
        <taxon>Egicoccaceae</taxon>
        <taxon>Egicoccus</taxon>
    </lineage>
</organism>
<gene>
    <name evidence="2" type="ORF">GCM10011354_12060</name>
</gene>
<dbReference type="OrthoDB" id="5242838at2"/>
<dbReference type="SUPFAM" id="SSF52833">
    <property type="entry name" value="Thioredoxin-like"/>
    <property type="match status" value="1"/>
</dbReference>
<evidence type="ECO:0000259" key="1">
    <source>
        <dbReference type="Pfam" id="PF01323"/>
    </source>
</evidence>
<feature type="domain" description="DSBA-like thioredoxin" evidence="1">
    <location>
        <begin position="5"/>
        <end position="169"/>
    </location>
</feature>
<evidence type="ECO:0000313" key="2">
    <source>
        <dbReference type="EMBL" id="GGI05033.1"/>
    </source>
</evidence>
<evidence type="ECO:0000313" key="3">
    <source>
        <dbReference type="Proteomes" id="UP000650511"/>
    </source>
</evidence>
<protein>
    <recommendedName>
        <fullName evidence="1">DSBA-like thioredoxin domain-containing protein</fullName>
    </recommendedName>
</protein>
<dbReference type="Proteomes" id="UP000650511">
    <property type="component" value="Unassembled WGS sequence"/>
</dbReference>
<dbReference type="Gene3D" id="3.40.30.10">
    <property type="entry name" value="Glutaredoxin"/>
    <property type="match status" value="1"/>
</dbReference>
<name>A0A8J3A711_9ACTN</name>
<dbReference type="AlphaFoldDB" id="A0A8J3A711"/>
<dbReference type="EMBL" id="BMHA01000004">
    <property type="protein sequence ID" value="GGI05033.1"/>
    <property type="molecule type" value="Genomic_DNA"/>
</dbReference>
<comment type="caution">
    <text evidence="2">The sequence shown here is derived from an EMBL/GenBank/DDBJ whole genome shotgun (WGS) entry which is preliminary data.</text>
</comment>
<keyword evidence="3" id="KW-1185">Reference proteome</keyword>
<proteinExistence type="predicted"/>